<feature type="region of interest" description="Disordered" evidence="1">
    <location>
        <begin position="272"/>
        <end position="291"/>
    </location>
</feature>
<name>A0A1R0H0T0_9FUNG</name>
<comment type="caution">
    <text evidence="2">The sequence shown here is derived from an EMBL/GenBank/DDBJ whole genome shotgun (WGS) entry which is preliminary data.</text>
</comment>
<dbReference type="STRING" id="133383.A0A1R0H0T0"/>
<protein>
    <recommendedName>
        <fullName evidence="4">HCP-like protein</fullName>
    </recommendedName>
</protein>
<dbReference type="SMART" id="SM00671">
    <property type="entry name" value="SEL1"/>
    <property type="match status" value="13"/>
</dbReference>
<evidence type="ECO:0008006" key="4">
    <source>
        <dbReference type="Google" id="ProtNLM"/>
    </source>
</evidence>
<evidence type="ECO:0000313" key="3">
    <source>
        <dbReference type="Proteomes" id="UP000187455"/>
    </source>
</evidence>
<dbReference type="EMBL" id="LSSL01001255">
    <property type="protein sequence ID" value="OLY82768.1"/>
    <property type="molecule type" value="Genomic_DNA"/>
</dbReference>
<dbReference type="Gene3D" id="1.25.40.10">
    <property type="entry name" value="Tetratricopeptide repeat domain"/>
    <property type="match status" value="5"/>
</dbReference>
<dbReference type="OrthoDB" id="272077at2759"/>
<gene>
    <name evidence="2" type="ORF">AYI68_g3102</name>
</gene>
<evidence type="ECO:0000256" key="1">
    <source>
        <dbReference type="SAM" id="MobiDB-lite"/>
    </source>
</evidence>
<sequence>MKSELSFDINTNSIPLNININNDRDTFSQTESPAYPIATDLLAEIDTSDSLSLCPMSSDGLVSSFTNVSSSMFQKPISFAKKISSNTAKSITNRLSRMKRRYTVICSSLAQSEYNSLANVPKSNRNSNSFVNDRDHKDSLTYGHQNEAFFLDSDAETPVGTSHPIRIPKYNGSTDTLCIKSQLCDIELSENRSSSPRSFDLVNYINFPETKNFDQASLPTSPASNHQVLSISSITSQQSIYESRGIGSESSEGRLDSLDSIFSELDINSKDQSSFAENNSPSCSKSPKPSISQYKKVSIGKSFDTISWNKHRSLPTQSSQINLDENSHFRSNFTQKSSDFSKSTSCPFGSLGKTPALSSQTCKFVSYNSFKLEIIDPSLANSMESKLVKMEIVGNPKQHNGSDLNSFDLKVETLYTFKHEHLLYIKALSITFSQAMEAFFGTESLERNVEKSISLLKGLFGDLNCFAVQQGITILGFCYEFGIGVECDYAKSEKLYTLPAQRGNALAQSRLVFLKKYGRPGVCIDRIKAEDWANKIKANKNMESLDWLLKASNEYHFSEAQYALGLCYHDGIGAEVDEKRAFELYLLSAKQGNARGQGILGYCYGEGFGVKQNKIEAVKWYVLAANQGESVAMYNLGYCYEDGIGVPRNPILAVQWYRKAAERGNAFAQNSLGYCHEDGLGVKKNPKQAVKWYRLSALQGYPWAECNLGYCYQYGIGVQVNPAMATYWYQRAAYQGHARAQHNLGYCYQNGIYVDKNEEEAVKWYQKAAKQGNIYAYHSLGYCYQNGAGVPVNFEEAARWYKKAADKNHPPAQLSLGYCYRNGIGLEKDDNLAFKWFEASAKSGNALAQNSLGYCYEEGIGTEQNLKLAFYYYTSSAAQNNPWAICNVGYCYSQGIGVAQNLQKAVYLYRVAAKMDHARAMEKLGLALLEGVGTARNEQEALMWFKKAATTLYHAPAMHWLGVCYERGLGTEVDESEAIYWYQLAISHGDSSAVERLRSLLIKRYKVSKIIDVSSLVVFDLAAPAA</sequence>
<dbReference type="PANTHER" id="PTHR43628:SF1">
    <property type="entry name" value="CHITIN SYNTHASE REGULATORY FACTOR 2-RELATED"/>
    <property type="match status" value="1"/>
</dbReference>
<dbReference type="Proteomes" id="UP000187455">
    <property type="component" value="Unassembled WGS sequence"/>
</dbReference>
<organism evidence="2 3">
    <name type="scientific">Smittium mucronatum</name>
    <dbReference type="NCBI Taxonomy" id="133383"/>
    <lineage>
        <taxon>Eukaryota</taxon>
        <taxon>Fungi</taxon>
        <taxon>Fungi incertae sedis</taxon>
        <taxon>Zoopagomycota</taxon>
        <taxon>Kickxellomycotina</taxon>
        <taxon>Harpellomycetes</taxon>
        <taxon>Harpellales</taxon>
        <taxon>Legeriomycetaceae</taxon>
        <taxon>Smittium</taxon>
    </lineage>
</organism>
<feature type="compositionally biased region" description="Low complexity" evidence="1">
    <location>
        <begin position="280"/>
        <end position="291"/>
    </location>
</feature>
<proteinExistence type="predicted"/>
<dbReference type="SUPFAM" id="SSF81901">
    <property type="entry name" value="HCP-like"/>
    <property type="match status" value="3"/>
</dbReference>
<evidence type="ECO:0000313" key="2">
    <source>
        <dbReference type="EMBL" id="OLY82768.1"/>
    </source>
</evidence>
<dbReference type="InterPro" id="IPR006597">
    <property type="entry name" value="Sel1-like"/>
</dbReference>
<dbReference type="AlphaFoldDB" id="A0A1R0H0T0"/>
<reference evidence="2 3" key="1">
    <citation type="journal article" date="2016" name="Mol. Biol. Evol.">
        <title>Genome-Wide Survey of Gut Fungi (Harpellales) Reveals the First Horizontally Transferred Ubiquitin Gene from a Mosquito Host.</title>
        <authorList>
            <person name="Wang Y."/>
            <person name="White M.M."/>
            <person name="Kvist S."/>
            <person name="Moncalvo J.M."/>
        </authorList>
    </citation>
    <scope>NUCLEOTIDE SEQUENCE [LARGE SCALE GENOMIC DNA]</scope>
    <source>
        <strain evidence="2 3">ALG-7-W6</strain>
    </source>
</reference>
<dbReference type="InterPro" id="IPR011990">
    <property type="entry name" value="TPR-like_helical_dom_sf"/>
</dbReference>
<dbReference type="PANTHER" id="PTHR43628">
    <property type="entry name" value="ACTIVATOR OF C KINASE PROTEIN 1-RELATED"/>
    <property type="match status" value="1"/>
</dbReference>
<dbReference type="Pfam" id="PF08238">
    <property type="entry name" value="Sel1"/>
    <property type="match status" value="13"/>
</dbReference>
<accession>A0A1R0H0T0</accession>
<keyword evidence="3" id="KW-1185">Reference proteome</keyword>
<dbReference type="InterPro" id="IPR052945">
    <property type="entry name" value="Mitotic_Regulator"/>
</dbReference>